<organism evidence="4 5">
    <name type="scientific">Gordonia jinghuaiqii</name>
    <dbReference type="NCBI Taxonomy" id="2758710"/>
    <lineage>
        <taxon>Bacteria</taxon>
        <taxon>Bacillati</taxon>
        <taxon>Actinomycetota</taxon>
        <taxon>Actinomycetes</taxon>
        <taxon>Mycobacteriales</taxon>
        <taxon>Gordoniaceae</taxon>
        <taxon>Gordonia</taxon>
    </lineage>
</organism>
<dbReference type="Pfam" id="PF13559">
    <property type="entry name" value="DUF4129"/>
    <property type="match status" value="1"/>
</dbReference>
<dbReference type="EMBL" id="CP059491">
    <property type="protein sequence ID" value="QMT04091.1"/>
    <property type="molecule type" value="Genomic_DNA"/>
</dbReference>
<feature type="region of interest" description="Disordered" evidence="1">
    <location>
        <begin position="1"/>
        <end position="31"/>
    </location>
</feature>
<evidence type="ECO:0000259" key="3">
    <source>
        <dbReference type="Pfam" id="PF13559"/>
    </source>
</evidence>
<sequence>MTPVLAAPLDPGNDEARQWAERELSEPEYQPPEPSWLDRLVERFWNWVGENIFDWFGGSDTVRAIVLVLAIALVLSLIVVVVRHVRRNPRAPGTPGGTRSEKVLQGTPRTADELRSEAENDYAAGDYNASVIAAVRALARRSIERELLADVPSLTAHEVAVNLSPRFPSSSTALREATDLFDAIAYGDRYASAGSARAVLDLERAVASARPAEVGSSHRRLAVPR</sequence>
<proteinExistence type="predicted"/>
<keyword evidence="5" id="KW-1185">Reference proteome</keyword>
<protein>
    <submittedName>
        <fullName evidence="4">DUF4129 domain-containing protein</fullName>
    </submittedName>
</protein>
<dbReference type="AlphaFoldDB" id="A0A7D7R395"/>
<gene>
    <name evidence="4" type="ORF">H1R19_22785</name>
</gene>
<keyword evidence="2" id="KW-0812">Transmembrane</keyword>
<accession>A0A7D7R395</accession>
<reference evidence="5" key="1">
    <citation type="submission" date="2020-07" db="EMBL/GenBank/DDBJ databases">
        <title>novel species isolated from the respiratory tract of Marmot.</title>
        <authorList>
            <person name="Zhang G."/>
        </authorList>
    </citation>
    <scope>NUCLEOTIDE SEQUENCE [LARGE SCALE GENOMIC DNA]</scope>
    <source>
        <strain evidence="5">686</strain>
    </source>
</reference>
<feature type="region of interest" description="Disordered" evidence="1">
    <location>
        <begin position="89"/>
        <end position="110"/>
    </location>
</feature>
<name>A0A7D7R395_9ACTN</name>
<feature type="transmembrane region" description="Helical" evidence="2">
    <location>
        <begin position="64"/>
        <end position="82"/>
    </location>
</feature>
<keyword evidence="2" id="KW-1133">Transmembrane helix</keyword>
<evidence type="ECO:0000256" key="2">
    <source>
        <dbReference type="SAM" id="Phobius"/>
    </source>
</evidence>
<dbReference type="Proteomes" id="UP000515663">
    <property type="component" value="Chromosome"/>
</dbReference>
<keyword evidence="2" id="KW-0472">Membrane</keyword>
<evidence type="ECO:0000256" key="1">
    <source>
        <dbReference type="SAM" id="MobiDB-lite"/>
    </source>
</evidence>
<dbReference type="InterPro" id="IPR025403">
    <property type="entry name" value="TgpA-like_C"/>
</dbReference>
<evidence type="ECO:0000313" key="4">
    <source>
        <dbReference type="EMBL" id="QMT04091.1"/>
    </source>
</evidence>
<evidence type="ECO:0000313" key="5">
    <source>
        <dbReference type="Proteomes" id="UP000515663"/>
    </source>
</evidence>
<feature type="compositionally biased region" description="Basic and acidic residues" evidence="1">
    <location>
        <begin position="14"/>
        <end position="25"/>
    </location>
</feature>
<feature type="domain" description="Protein-glutamine gamma-glutamyltransferase-like C-terminal" evidence="3">
    <location>
        <begin position="136"/>
        <end position="202"/>
    </location>
</feature>
<dbReference type="KEGG" id="gji:H1R19_22785"/>